<gene>
    <name evidence="6" type="ORF">ADH67_01855</name>
</gene>
<evidence type="ECO:0000313" key="7">
    <source>
        <dbReference type="Proteomes" id="UP000214610"/>
    </source>
</evidence>
<dbReference type="GO" id="GO:0016829">
    <property type="term" value="F:lyase activity"/>
    <property type="evidence" value="ECO:0007669"/>
    <property type="project" value="InterPro"/>
</dbReference>
<protein>
    <recommendedName>
        <fullName evidence="5">Aromatic amino acid beta-eliminating lyase/threonine aldolase domain-containing protein</fullName>
    </recommendedName>
</protein>
<comment type="cofactor">
    <cofactor evidence="1">
        <name>pyridoxal 5'-phosphate</name>
        <dbReference type="ChEBI" id="CHEBI:597326"/>
    </cofactor>
</comment>
<evidence type="ECO:0000256" key="2">
    <source>
        <dbReference type="ARBA" id="ARBA00006966"/>
    </source>
</evidence>
<evidence type="ECO:0000256" key="4">
    <source>
        <dbReference type="ARBA" id="ARBA00022898"/>
    </source>
</evidence>
<evidence type="ECO:0000256" key="1">
    <source>
        <dbReference type="ARBA" id="ARBA00001933"/>
    </source>
</evidence>
<feature type="domain" description="Aromatic amino acid beta-eliminating lyase/threonine aldolase" evidence="5">
    <location>
        <begin position="59"/>
        <end position="300"/>
    </location>
</feature>
<organism evidence="6 7">
    <name type="scientific">Turicimonas muris</name>
    <dbReference type="NCBI Taxonomy" id="1796652"/>
    <lineage>
        <taxon>Bacteria</taxon>
        <taxon>Pseudomonadati</taxon>
        <taxon>Pseudomonadota</taxon>
        <taxon>Betaproteobacteria</taxon>
        <taxon>Burkholderiales</taxon>
        <taxon>Sutterellaceae</taxon>
        <taxon>Turicimonas</taxon>
    </lineage>
</organism>
<comment type="subunit">
    <text evidence="3">Homotetramer.</text>
</comment>
<sequence>MKMEMFQCDYTGGCHPAILDLLKKSNELVQLGYCEDEFCKKAEKEILKTCHLSSSLARVFWVASGTMANLVTIDTALSSNEAVLAADSSHIATAEAGAIEACGGKILSLNNKLGKISSSQIDEICEDYYSREEVERSHLSRPAAVYISFPTEFGTLYSLDELENISKSCKKYDLIFYIDGARLAYGLAASNISLAQIAKVADVFYIGGTKCGSLIGEALVVNNSKISKRLLGVLRMRGGLIAKGRLLGCSFLALFENNLYLSIGERAVKQAQVISEAFENAGFPLLVPTMTNQVFPVVDASTLEKLQKKFKLRVLRKTDDEHYLLRLCTSWSTSENQIQTIVAFLKKI</sequence>
<dbReference type="EMBL" id="NHMP01000001">
    <property type="protein sequence ID" value="OXE51065.1"/>
    <property type="molecule type" value="Genomic_DNA"/>
</dbReference>
<keyword evidence="7" id="KW-1185">Reference proteome</keyword>
<dbReference type="GO" id="GO:0006520">
    <property type="term" value="P:amino acid metabolic process"/>
    <property type="evidence" value="ECO:0007669"/>
    <property type="project" value="InterPro"/>
</dbReference>
<evidence type="ECO:0000256" key="3">
    <source>
        <dbReference type="ARBA" id="ARBA00011881"/>
    </source>
</evidence>
<dbReference type="InterPro" id="IPR001597">
    <property type="entry name" value="ArAA_b-elim_lyase/Thr_aldolase"/>
</dbReference>
<dbReference type="AlphaFoldDB" id="A0A227KSK6"/>
<dbReference type="InterPro" id="IPR015424">
    <property type="entry name" value="PyrdxlP-dep_Trfase"/>
</dbReference>
<dbReference type="Proteomes" id="UP000214610">
    <property type="component" value="Unassembled WGS sequence"/>
</dbReference>
<evidence type="ECO:0000313" key="6">
    <source>
        <dbReference type="EMBL" id="OXE51065.1"/>
    </source>
</evidence>
<accession>A0A227KSK6</accession>
<dbReference type="InterPro" id="IPR015421">
    <property type="entry name" value="PyrdxlP-dep_Trfase_major"/>
</dbReference>
<dbReference type="Gene3D" id="3.90.1150.10">
    <property type="entry name" value="Aspartate Aminotransferase, domain 1"/>
    <property type="match status" value="1"/>
</dbReference>
<name>A0A227KSK6_9BURK</name>
<dbReference type="PANTHER" id="PTHR48097">
    <property type="entry name" value="L-THREONINE ALDOLASE-RELATED"/>
    <property type="match status" value="1"/>
</dbReference>
<comment type="similarity">
    <text evidence="2">Belongs to the threonine aldolase family.</text>
</comment>
<keyword evidence="4" id="KW-0663">Pyridoxal phosphate</keyword>
<dbReference type="Pfam" id="PF01212">
    <property type="entry name" value="Beta_elim_lyase"/>
    <property type="match status" value="1"/>
</dbReference>
<dbReference type="PANTHER" id="PTHR48097:SF5">
    <property type="entry name" value="LOW SPECIFICITY L-THREONINE ALDOLASE"/>
    <property type="match status" value="1"/>
</dbReference>
<dbReference type="InterPro" id="IPR015422">
    <property type="entry name" value="PyrdxlP-dep_Trfase_small"/>
</dbReference>
<evidence type="ECO:0000259" key="5">
    <source>
        <dbReference type="Pfam" id="PF01212"/>
    </source>
</evidence>
<proteinExistence type="inferred from homology"/>
<reference evidence="7" key="1">
    <citation type="submission" date="2017-05" db="EMBL/GenBank/DDBJ databases">
        <title>Improved OligoMM genomes.</title>
        <authorList>
            <person name="Garzetti D."/>
        </authorList>
    </citation>
    <scope>NUCLEOTIDE SEQUENCE [LARGE SCALE GENOMIC DNA]</scope>
    <source>
        <strain evidence="7">YL45</strain>
    </source>
</reference>
<comment type="caution">
    <text evidence="6">The sequence shown here is derived from an EMBL/GenBank/DDBJ whole genome shotgun (WGS) entry which is preliminary data.</text>
</comment>
<dbReference type="Gene3D" id="3.40.640.10">
    <property type="entry name" value="Type I PLP-dependent aspartate aminotransferase-like (Major domain)"/>
    <property type="match status" value="1"/>
</dbReference>
<dbReference type="SUPFAM" id="SSF53383">
    <property type="entry name" value="PLP-dependent transferases"/>
    <property type="match status" value="1"/>
</dbReference>